<dbReference type="OrthoDB" id="9807410at2"/>
<dbReference type="Pfam" id="PF21544">
    <property type="entry name" value="PorZ_N_b_propeller"/>
    <property type="match status" value="1"/>
</dbReference>
<feature type="signal peptide" evidence="1">
    <location>
        <begin position="1"/>
        <end position="18"/>
    </location>
</feature>
<dbReference type="Proteomes" id="UP000275719">
    <property type="component" value="Unassembled WGS sequence"/>
</dbReference>
<gene>
    <name evidence="3" type="ORF">EG240_08835</name>
</gene>
<proteinExistence type="predicted"/>
<dbReference type="Gene3D" id="2.130.10.10">
    <property type="entry name" value="YVTN repeat-like/Quinoprotein amine dehydrogenase"/>
    <property type="match status" value="2"/>
</dbReference>
<reference evidence="3 4" key="1">
    <citation type="submission" date="2018-11" db="EMBL/GenBank/DDBJ databases">
        <title>Flavobacterium sp. nov., YIM 102701-2 draft genome.</title>
        <authorList>
            <person name="Li G."/>
            <person name="Jiang Y."/>
        </authorList>
    </citation>
    <scope>NUCLEOTIDE SEQUENCE [LARGE SCALE GENOMIC DNA]</scope>
    <source>
        <strain evidence="3 4">YIM 102701-2</strain>
    </source>
</reference>
<dbReference type="InterPro" id="IPR015943">
    <property type="entry name" value="WD40/YVTN_repeat-like_dom_sf"/>
</dbReference>
<protein>
    <submittedName>
        <fullName evidence="3">ABC transporter substrate-binding protein</fullName>
    </submittedName>
</protein>
<evidence type="ECO:0000256" key="1">
    <source>
        <dbReference type="SAM" id="SignalP"/>
    </source>
</evidence>
<comment type="caution">
    <text evidence="3">The sequence shown here is derived from an EMBL/GenBank/DDBJ whole genome shotgun (WGS) entry which is preliminary data.</text>
</comment>
<dbReference type="SUPFAM" id="SSF101908">
    <property type="entry name" value="Putative isomerase YbhE"/>
    <property type="match status" value="1"/>
</dbReference>
<dbReference type="AlphaFoldDB" id="A0A3P3W7N0"/>
<keyword evidence="4" id="KW-1185">Reference proteome</keyword>
<dbReference type="RefSeq" id="WP_125019032.1">
    <property type="nucleotide sequence ID" value="NZ_RQVQ01000017.1"/>
</dbReference>
<dbReference type="InterPro" id="IPR048954">
    <property type="entry name" value="PorZ_N"/>
</dbReference>
<evidence type="ECO:0000313" key="3">
    <source>
        <dbReference type="EMBL" id="RRJ90347.1"/>
    </source>
</evidence>
<sequence>MKFLYNILFLFLSVSAFAQNQIWKGYFSYNEVRAIAYSSSKTYFATDNAVFAWSDADETSEIYNSINGFKAFDISAIAHSSNFNKIIIGNTNGQIAIIDEVSGNVILLNDIVNKNSIPDNIKKINDIYVDENLAYVSTDYGISVIRLNDNNFGDSYYIGNSGEYTKVLQTTVVGGYIFSITEDYGLKRISISNQNKIDYAQWQIYDASKWLSIANLDGSLVGVKEDLTLNRFENDLPIAVGTVYGGFYKITAFNKELTVVTHESVRLYNQNLSFQFEYLFNDNTGRFNCALVKNGTFFLGTKQDGAMIIDRSTNSERNISPTGPYSNRTYKLFFDNNDFYVVFGGMTVDYGPVYTTFGISKYNTQSGWNYLKPANLHNVRATNNISINPRKKGHMFLSSFLEGMVDITLDSENFSQSTSELYDYTNSPLSFVVDGSVNTTRVSGPTFDRNGTGWVSNSWSNAPLKSFDLEGNWRSYSFSQFFSTTGNNLQDKEKFGVPLIDKNNTKWLATNNNGIFAFNETRNNKSLQLTLGTGNLPSAQVNSIAIDNNNQLWIGTLDGLRVLSSVDQFINSNVLRSNSIIILQDGVAEELFYKQQILRITVDGANNKWVSVSGGGVFLVSPNGQETIYQFNMQNSPLPSNDVIDISINGKTGEVFFLTSKGIVSFLNFATDSSEKLDNVKVFPNPVRPDFTGEVKIAGLVDESNVKITDVAGNLVFEKKSEGGTVLWNTHNFSGNKVVSGVYMIFISAPDGGDTIVKKVMIAR</sequence>
<evidence type="ECO:0000313" key="4">
    <source>
        <dbReference type="Proteomes" id="UP000275719"/>
    </source>
</evidence>
<accession>A0A3P3W7N0</accession>
<feature type="chain" id="PRO_5018253478" evidence="1">
    <location>
        <begin position="19"/>
        <end position="764"/>
    </location>
</feature>
<dbReference type="EMBL" id="RQVQ01000017">
    <property type="protein sequence ID" value="RRJ90347.1"/>
    <property type="molecule type" value="Genomic_DNA"/>
</dbReference>
<dbReference type="SUPFAM" id="SSF101898">
    <property type="entry name" value="NHL repeat"/>
    <property type="match status" value="1"/>
</dbReference>
<evidence type="ECO:0000259" key="2">
    <source>
        <dbReference type="Pfam" id="PF21544"/>
    </source>
</evidence>
<feature type="domain" description="PorZ N-terminal beta-propeller" evidence="2">
    <location>
        <begin position="43"/>
        <end position="203"/>
    </location>
</feature>
<keyword evidence="1" id="KW-0732">Signal</keyword>
<name>A0A3P3W7N0_9FLAO</name>
<organism evidence="3 4">
    <name type="scientific">Paenimyroides tangerinum</name>
    <dbReference type="NCBI Taxonomy" id="2488728"/>
    <lineage>
        <taxon>Bacteria</taxon>
        <taxon>Pseudomonadati</taxon>
        <taxon>Bacteroidota</taxon>
        <taxon>Flavobacteriia</taxon>
        <taxon>Flavobacteriales</taxon>
        <taxon>Flavobacteriaceae</taxon>
        <taxon>Paenimyroides</taxon>
    </lineage>
</organism>